<sequence>MEQEKPIAAERLQAFFHPRSIAVVGASDEARWSTYLVQNLTASNFSGPLYLINPRRPSVHGQATLPTLSALPEAADLAFVMVPTPQVLPVVAEGAARGVRHFVVLTAGFRETGPQGEERERELLAFAQAHDLLILGPNGNGFINASAGITPYGLPINFPLRSGPVAVVLQSGALASAVLAFAQAHAIGLSLLVSLGNEGMISLCDVLEYLLADSATRAVAFFLESIRQPKTLRQLAARAQAQHCALVALKAGRSEAGSRAAAAHTGALVGDAAVNAAALRQLGIIGVSSLEDLLTTAALAAYHGPLPGRRLGAVTPSGGACDLIADRAQDEGLLLPELSDRTRARLQAVLPPFATPHNPLDVTGYVVVDSTLQQRALAIVREDPQLDFVLNVVSIDGLRRPNPEGQQALYNQYERLADLVHTSPRPILLVSNTCVDLPAALLPIVERTGLHIIAGLEHGLRALGRLLWWSEQLSQSQQPDVEEPQPGPALALDRAALAASGMGSWSEVQTRALLEQAGIPLVPAQLARSVSEALAAARHYGFPVALKIQSPAILHKSDIGGVALNLSSEEEVTRAFNRLLTAARQHVPASAIEGILVSPMRQEGHELLVSILADQVWGLTLTIGLGGLWAEVLHDIALRPLPLKRREIRGMLEELRGFPLLRGLRNQPGANLERLSAVISQIALLAQTLAPHLEVLEINPLLVNGDQVEVLDALLIWRN</sequence>
<reference evidence="4 5" key="1">
    <citation type="submission" date="2016-08" db="EMBL/GenBank/DDBJ databases">
        <title>Analysis of Carbohydrate Active Enzymes in Thermogemmatispora T81 Reveals Carbohydrate Degradation Ability.</title>
        <authorList>
            <person name="Tomazini A."/>
            <person name="Lal S."/>
            <person name="Stott M."/>
            <person name="Henrissat B."/>
            <person name="Polikarpov I."/>
            <person name="Sparling R."/>
            <person name="Levin D.B."/>
        </authorList>
    </citation>
    <scope>NUCLEOTIDE SEQUENCE [LARGE SCALE GENOMIC DNA]</scope>
    <source>
        <strain evidence="4 5">T81</strain>
    </source>
</reference>
<name>A0A328VBI6_9CHLR</name>
<dbReference type="PANTHER" id="PTHR42793">
    <property type="entry name" value="COA BINDING DOMAIN CONTAINING PROTEIN"/>
    <property type="match status" value="1"/>
</dbReference>
<dbReference type="GO" id="GO:0046872">
    <property type="term" value="F:metal ion binding"/>
    <property type="evidence" value="ECO:0007669"/>
    <property type="project" value="InterPro"/>
</dbReference>
<accession>A0A328VBI6</accession>
<keyword evidence="2" id="KW-0547">Nucleotide-binding</keyword>
<protein>
    <submittedName>
        <fullName evidence="4">Carboxylate--amine ligase</fullName>
    </submittedName>
</protein>
<dbReference type="InterPro" id="IPR032875">
    <property type="entry name" value="Succ_CoA_lig_flav_dom"/>
</dbReference>
<dbReference type="InterPro" id="IPR011761">
    <property type="entry name" value="ATP-grasp"/>
</dbReference>
<dbReference type="GO" id="GO:0016874">
    <property type="term" value="F:ligase activity"/>
    <property type="evidence" value="ECO:0007669"/>
    <property type="project" value="UniProtKB-KW"/>
</dbReference>
<dbReference type="PANTHER" id="PTHR42793:SF1">
    <property type="entry name" value="PEPTIDYL-LYSINE N-ACETYLTRANSFERASE PATZ"/>
    <property type="match status" value="1"/>
</dbReference>
<dbReference type="PROSITE" id="PS50975">
    <property type="entry name" value="ATP_GRASP"/>
    <property type="match status" value="1"/>
</dbReference>
<dbReference type="GO" id="GO:0005524">
    <property type="term" value="F:ATP binding"/>
    <property type="evidence" value="ECO:0007669"/>
    <property type="project" value="UniProtKB-UniRule"/>
</dbReference>
<dbReference type="Gene3D" id="3.30.1490.20">
    <property type="entry name" value="ATP-grasp fold, A domain"/>
    <property type="match status" value="1"/>
</dbReference>
<keyword evidence="5" id="KW-1185">Reference proteome</keyword>
<dbReference type="SUPFAM" id="SSF51735">
    <property type="entry name" value="NAD(P)-binding Rossmann-fold domains"/>
    <property type="match status" value="1"/>
</dbReference>
<dbReference type="RefSeq" id="WP_112427430.1">
    <property type="nucleotide sequence ID" value="NZ_MCIF01000002.1"/>
</dbReference>
<dbReference type="Pfam" id="PF13607">
    <property type="entry name" value="Succ_CoA_lig"/>
    <property type="match status" value="1"/>
</dbReference>
<dbReference type="InterPro" id="IPR003781">
    <property type="entry name" value="CoA-bd"/>
</dbReference>
<gene>
    <name evidence="4" type="ORF">A4R35_05785</name>
</gene>
<dbReference type="SUPFAM" id="SSF56059">
    <property type="entry name" value="Glutathione synthetase ATP-binding domain-like"/>
    <property type="match status" value="1"/>
</dbReference>
<dbReference type="SUPFAM" id="SSF52210">
    <property type="entry name" value="Succinyl-CoA synthetase domains"/>
    <property type="match status" value="2"/>
</dbReference>
<evidence type="ECO:0000313" key="5">
    <source>
        <dbReference type="Proteomes" id="UP000248706"/>
    </source>
</evidence>
<dbReference type="InterPro" id="IPR016102">
    <property type="entry name" value="Succinyl-CoA_synth-like"/>
</dbReference>
<proteinExistence type="inferred from homology"/>
<dbReference type="Pfam" id="PF13549">
    <property type="entry name" value="ATP-grasp_5"/>
    <property type="match status" value="1"/>
</dbReference>
<evidence type="ECO:0000256" key="2">
    <source>
        <dbReference type="PROSITE-ProRule" id="PRU00409"/>
    </source>
</evidence>
<dbReference type="Gene3D" id="3.40.50.261">
    <property type="entry name" value="Succinyl-CoA synthetase domains"/>
    <property type="match status" value="2"/>
</dbReference>
<dbReference type="Gene3D" id="3.40.50.720">
    <property type="entry name" value="NAD(P)-binding Rossmann-like Domain"/>
    <property type="match status" value="1"/>
</dbReference>
<dbReference type="FunFam" id="3.30.1490.20:FF:000020">
    <property type="entry name" value="Protein lysine acetyltransferase"/>
    <property type="match status" value="1"/>
</dbReference>
<organism evidence="4 5">
    <name type="scientific">Thermogemmatispora tikiterensis</name>
    <dbReference type="NCBI Taxonomy" id="1825093"/>
    <lineage>
        <taxon>Bacteria</taxon>
        <taxon>Bacillati</taxon>
        <taxon>Chloroflexota</taxon>
        <taxon>Ktedonobacteria</taxon>
        <taxon>Thermogemmatisporales</taxon>
        <taxon>Thermogemmatisporaceae</taxon>
        <taxon>Thermogemmatispora</taxon>
    </lineage>
</organism>
<dbReference type="Proteomes" id="UP000248706">
    <property type="component" value="Unassembled WGS sequence"/>
</dbReference>
<dbReference type="InterPro" id="IPR036291">
    <property type="entry name" value="NAD(P)-bd_dom_sf"/>
</dbReference>
<keyword evidence="4" id="KW-0436">Ligase</keyword>
<evidence type="ECO:0000313" key="4">
    <source>
        <dbReference type="EMBL" id="RAQ95038.1"/>
    </source>
</evidence>
<dbReference type="InterPro" id="IPR013815">
    <property type="entry name" value="ATP_grasp_subdomain_1"/>
</dbReference>
<dbReference type="Gene3D" id="3.30.470.20">
    <property type="entry name" value="ATP-grasp fold, B domain"/>
    <property type="match status" value="1"/>
</dbReference>
<keyword evidence="2" id="KW-0067">ATP-binding</keyword>
<dbReference type="OrthoDB" id="9807426at2"/>
<dbReference type="EMBL" id="MCIF01000002">
    <property type="protein sequence ID" value="RAQ95038.1"/>
    <property type="molecule type" value="Genomic_DNA"/>
</dbReference>
<evidence type="ECO:0000256" key="1">
    <source>
        <dbReference type="ARBA" id="ARBA00060888"/>
    </source>
</evidence>
<dbReference type="SMART" id="SM00881">
    <property type="entry name" value="CoA_binding"/>
    <property type="match status" value="1"/>
</dbReference>
<evidence type="ECO:0000259" key="3">
    <source>
        <dbReference type="PROSITE" id="PS50975"/>
    </source>
</evidence>
<dbReference type="AlphaFoldDB" id="A0A328VBI6"/>
<dbReference type="Pfam" id="PF13380">
    <property type="entry name" value="CoA_binding_2"/>
    <property type="match status" value="1"/>
</dbReference>
<feature type="domain" description="ATP-grasp" evidence="3">
    <location>
        <begin position="511"/>
        <end position="547"/>
    </location>
</feature>
<comment type="caution">
    <text evidence="4">The sequence shown here is derived from an EMBL/GenBank/DDBJ whole genome shotgun (WGS) entry which is preliminary data.</text>
</comment>
<comment type="similarity">
    <text evidence="1">In the N-terminal section; belongs to the acetate CoA ligase alpha subunit family.</text>
</comment>